<evidence type="ECO:0000256" key="1">
    <source>
        <dbReference type="SAM" id="MobiDB-lite"/>
    </source>
</evidence>
<organism evidence="2 3">
    <name type="scientific">Artemisia annua</name>
    <name type="common">Sweet wormwood</name>
    <dbReference type="NCBI Taxonomy" id="35608"/>
    <lineage>
        <taxon>Eukaryota</taxon>
        <taxon>Viridiplantae</taxon>
        <taxon>Streptophyta</taxon>
        <taxon>Embryophyta</taxon>
        <taxon>Tracheophyta</taxon>
        <taxon>Spermatophyta</taxon>
        <taxon>Magnoliopsida</taxon>
        <taxon>eudicotyledons</taxon>
        <taxon>Gunneridae</taxon>
        <taxon>Pentapetalae</taxon>
        <taxon>asterids</taxon>
        <taxon>campanulids</taxon>
        <taxon>Asterales</taxon>
        <taxon>Asteraceae</taxon>
        <taxon>Asteroideae</taxon>
        <taxon>Anthemideae</taxon>
        <taxon>Artemisiinae</taxon>
        <taxon>Artemisia</taxon>
    </lineage>
</organism>
<evidence type="ECO:0000313" key="2">
    <source>
        <dbReference type="EMBL" id="PWA88947.1"/>
    </source>
</evidence>
<evidence type="ECO:0000313" key="3">
    <source>
        <dbReference type="Proteomes" id="UP000245207"/>
    </source>
</evidence>
<feature type="region of interest" description="Disordered" evidence="1">
    <location>
        <begin position="73"/>
        <end position="122"/>
    </location>
</feature>
<dbReference type="EMBL" id="PKPP01000763">
    <property type="protein sequence ID" value="PWA88947.1"/>
    <property type="molecule type" value="Genomic_DNA"/>
</dbReference>
<gene>
    <name evidence="2" type="ORF">CTI12_AA115600</name>
</gene>
<name>A0A2U1PTA2_ARTAN</name>
<feature type="compositionally biased region" description="Low complexity" evidence="1">
    <location>
        <begin position="1"/>
        <end position="13"/>
    </location>
</feature>
<sequence length="122" mass="13963">MTRRIIIPSSGRIGAKKRGRGSSISNQYNEPTKIVWEENKIKEMSSADEDKVNLGKEEGNMYEFEVSKVRPTKLKYDDDNDDYNDKKGKMGKNGKKRRGKGYSFQRSQLQRPSSSCEATNSF</sequence>
<feature type="compositionally biased region" description="Polar residues" evidence="1">
    <location>
        <begin position="104"/>
        <end position="122"/>
    </location>
</feature>
<protein>
    <submittedName>
        <fullName evidence="2">Uncharacterized protein</fullName>
    </submittedName>
</protein>
<reference evidence="2 3" key="1">
    <citation type="journal article" date="2018" name="Mol. Plant">
        <title>The genome of Artemisia annua provides insight into the evolution of Asteraceae family and artemisinin biosynthesis.</title>
        <authorList>
            <person name="Shen Q."/>
            <person name="Zhang L."/>
            <person name="Liao Z."/>
            <person name="Wang S."/>
            <person name="Yan T."/>
            <person name="Shi P."/>
            <person name="Liu M."/>
            <person name="Fu X."/>
            <person name="Pan Q."/>
            <person name="Wang Y."/>
            <person name="Lv Z."/>
            <person name="Lu X."/>
            <person name="Zhang F."/>
            <person name="Jiang W."/>
            <person name="Ma Y."/>
            <person name="Chen M."/>
            <person name="Hao X."/>
            <person name="Li L."/>
            <person name="Tang Y."/>
            <person name="Lv G."/>
            <person name="Zhou Y."/>
            <person name="Sun X."/>
            <person name="Brodelius P.E."/>
            <person name="Rose J.K.C."/>
            <person name="Tang K."/>
        </authorList>
    </citation>
    <scope>NUCLEOTIDE SEQUENCE [LARGE SCALE GENOMIC DNA]</scope>
    <source>
        <strain evidence="3">cv. Huhao1</strain>
        <tissue evidence="2">Leaf</tissue>
    </source>
</reference>
<dbReference type="AlphaFoldDB" id="A0A2U1PTA2"/>
<proteinExistence type="predicted"/>
<feature type="region of interest" description="Disordered" evidence="1">
    <location>
        <begin position="1"/>
        <end position="26"/>
    </location>
</feature>
<keyword evidence="3" id="KW-1185">Reference proteome</keyword>
<feature type="compositionally biased region" description="Basic residues" evidence="1">
    <location>
        <begin position="89"/>
        <end position="100"/>
    </location>
</feature>
<accession>A0A2U1PTA2</accession>
<dbReference type="Proteomes" id="UP000245207">
    <property type="component" value="Unassembled WGS sequence"/>
</dbReference>
<comment type="caution">
    <text evidence="2">The sequence shown here is derived from an EMBL/GenBank/DDBJ whole genome shotgun (WGS) entry which is preliminary data.</text>
</comment>